<dbReference type="STRING" id="758803.SAMN05421803_11896"/>
<dbReference type="Pfam" id="PF00482">
    <property type="entry name" value="T2SSF"/>
    <property type="match status" value="1"/>
</dbReference>
<reference evidence="8 9" key="1">
    <citation type="submission" date="2016-11" db="EMBL/GenBank/DDBJ databases">
        <authorList>
            <person name="Jaros S."/>
            <person name="Januszkiewicz K."/>
            <person name="Wedrychowicz H."/>
        </authorList>
    </citation>
    <scope>NUCLEOTIDE SEQUENCE [LARGE SCALE GENOMIC DNA]</scope>
    <source>
        <strain evidence="8 9">CGMCC 4.5723</strain>
    </source>
</reference>
<protein>
    <submittedName>
        <fullName evidence="8">Type II secretion system (T2SS), protein F</fullName>
    </submittedName>
</protein>
<keyword evidence="9" id="KW-1185">Reference proteome</keyword>
<name>A0A1M6RX05_9ACTN</name>
<dbReference type="RefSeq" id="WP_073381874.1">
    <property type="nucleotide sequence ID" value="NZ_FQZK01000018.1"/>
</dbReference>
<accession>A0A1M6RX05</accession>
<gene>
    <name evidence="8" type="ORF">SAMN05421803_11896</name>
</gene>
<evidence type="ECO:0000313" key="8">
    <source>
        <dbReference type="EMBL" id="SHK36993.1"/>
    </source>
</evidence>
<evidence type="ECO:0000256" key="5">
    <source>
        <dbReference type="ARBA" id="ARBA00023136"/>
    </source>
</evidence>
<feature type="transmembrane region" description="Helical" evidence="6">
    <location>
        <begin position="43"/>
        <end position="75"/>
    </location>
</feature>
<evidence type="ECO:0000256" key="1">
    <source>
        <dbReference type="ARBA" id="ARBA00004651"/>
    </source>
</evidence>
<keyword evidence="2" id="KW-1003">Cell membrane</keyword>
<evidence type="ECO:0000256" key="2">
    <source>
        <dbReference type="ARBA" id="ARBA00022475"/>
    </source>
</evidence>
<evidence type="ECO:0000259" key="7">
    <source>
        <dbReference type="Pfam" id="PF00482"/>
    </source>
</evidence>
<evidence type="ECO:0000256" key="6">
    <source>
        <dbReference type="SAM" id="Phobius"/>
    </source>
</evidence>
<organism evidence="8 9">
    <name type="scientific">Nocardiopsis flavescens</name>
    <dbReference type="NCBI Taxonomy" id="758803"/>
    <lineage>
        <taxon>Bacteria</taxon>
        <taxon>Bacillati</taxon>
        <taxon>Actinomycetota</taxon>
        <taxon>Actinomycetes</taxon>
        <taxon>Streptosporangiales</taxon>
        <taxon>Nocardiopsidaceae</taxon>
        <taxon>Nocardiopsis</taxon>
    </lineage>
</organism>
<dbReference type="OrthoDB" id="3267562at2"/>
<keyword evidence="5 6" id="KW-0472">Membrane</keyword>
<feature type="transmembrane region" description="Helical" evidence="6">
    <location>
        <begin position="199"/>
        <end position="225"/>
    </location>
</feature>
<dbReference type="GO" id="GO:0005886">
    <property type="term" value="C:plasma membrane"/>
    <property type="evidence" value="ECO:0007669"/>
    <property type="project" value="UniProtKB-SubCell"/>
</dbReference>
<sequence length="234" mass="23513">MFTVIAVLCGVAGVWVAMGGGPGARLRPPPAPRAPLPGRLLVLSAAGAGAVALAGALFGVLGAVVAAVAGAVWWTRVRGREREGRIGPTGDVPVVIGLIAAGMRAGAPLPSCLAAVARAAPGRLGEELASVAERLRLGADPGAAWAEASGTLPEPLVAVGRDLARAADTGAPVADLLDRHVSDLHRELRSRAAARVERLGVLVVMPLALCFLPSFLLVGVVPMVADLLSRALGG</sequence>
<evidence type="ECO:0000313" key="9">
    <source>
        <dbReference type="Proteomes" id="UP000184452"/>
    </source>
</evidence>
<keyword evidence="4 6" id="KW-1133">Transmembrane helix</keyword>
<dbReference type="Proteomes" id="UP000184452">
    <property type="component" value="Unassembled WGS sequence"/>
</dbReference>
<comment type="subcellular location">
    <subcellularLocation>
        <location evidence="1">Cell membrane</location>
        <topology evidence="1">Multi-pass membrane protein</topology>
    </subcellularLocation>
</comment>
<keyword evidence="3 6" id="KW-0812">Transmembrane</keyword>
<dbReference type="InterPro" id="IPR018076">
    <property type="entry name" value="T2SS_GspF_dom"/>
</dbReference>
<proteinExistence type="predicted"/>
<evidence type="ECO:0000256" key="3">
    <source>
        <dbReference type="ARBA" id="ARBA00022692"/>
    </source>
</evidence>
<feature type="domain" description="Type II secretion system protein GspF" evidence="7">
    <location>
        <begin position="98"/>
        <end position="220"/>
    </location>
</feature>
<dbReference type="PANTHER" id="PTHR35007">
    <property type="entry name" value="INTEGRAL MEMBRANE PROTEIN-RELATED"/>
    <property type="match status" value="1"/>
</dbReference>
<dbReference type="PANTHER" id="PTHR35007:SF3">
    <property type="entry name" value="POSSIBLE CONSERVED ALANINE RICH MEMBRANE PROTEIN"/>
    <property type="match status" value="1"/>
</dbReference>
<evidence type="ECO:0000256" key="4">
    <source>
        <dbReference type="ARBA" id="ARBA00022989"/>
    </source>
</evidence>
<dbReference type="EMBL" id="FQZK01000018">
    <property type="protein sequence ID" value="SHK36993.1"/>
    <property type="molecule type" value="Genomic_DNA"/>
</dbReference>
<dbReference type="AlphaFoldDB" id="A0A1M6RX05"/>